<feature type="domain" description="CCHC-type" evidence="2">
    <location>
        <begin position="164"/>
        <end position="180"/>
    </location>
</feature>
<feature type="compositionally biased region" description="Basic and acidic residues" evidence="1">
    <location>
        <begin position="195"/>
        <end position="263"/>
    </location>
</feature>
<feature type="compositionally biased region" description="Basic and acidic residues" evidence="1">
    <location>
        <begin position="475"/>
        <end position="485"/>
    </location>
</feature>
<dbReference type="GO" id="GO:0003676">
    <property type="term" value="F:nucleic acid binding"/>
    <property type="evidence" value="ECO:0007669"/>
    <property type="project" value="InterPro"/>
</dbReference>
<dbReference type="GO" id="GO:0008270">
    <property type="term" value="F:zinc ion binding"/>
    <property type="evidence" value="ECO:0007669"/>
    <property type="project" value="InterPro"/>
</dbReference>
<feature type="compositionally biased region" description="Basic and acidic residues" evidence="1">
    <location>
        <begin position="401"/>
        <end position="411"/>
    </location>
</feature>
<feature type="region of interest" description="Disordered" evidence="1">
    <location>
        <begin position="366"/>
        <end position="421"/>
    </location>
</feature>
<feature type="domain" description="CCHC-type" evidence="2">
    <location>
        <begin position="187"/>
        <end position="203"/>
    </location>
</feature>
<evidence type="ECO:0000256" key="1">
    <source>
        <dbReference type="SAM" id="MobiDB-lite"/>
    </source>
</evidence>
<proteinExistence type="predicted"/>
<evidence type="ECO:0000259" key="2">
    <source>
        <dbReference type="SMART" id="SM00343"/>
    </source>
</evidence>
<keyword evidence="4" id="KW-1185">Reference proteome</keyword>
<dbReference type="InterPro" id="IPR036875">
    <property type="entry name" value="Znf_CCHC_sf"/>
</dbReference>
<dbReference type="AlphaFoldDB" id="A0A6H5IMN3"/>
<dbReference type="EMBL" id="CADCXV010000801">
    <property type="protein sequence ID" value="CAB0035826.1"/>
    <property type="molecule type" value="Genomic_DNA"/>
</dbReference>
<gene>
    <name evidence="3" type="ORF">TBRA_LOCUS7709</name>
</gene>
<dbReference type="SUPFAM" id="SSF57756">
    <property type="entry name" value="Retrovirus zinc finger-like domains"/>
    <property type="match status" value="1"/>
</dbReference>
<dbReference type="Gene3D" id="4.10.60.10">
    <property type="entry name" value="Zinc finger, CCHC-type"/>
    <property type="match status" value="1"/>
</dbReference>
<feature type="region of interest" description="Disordered" evidence="1">
    <location>
        <begin position="440"/>
        <end position="507"/>
    </location>
</feature>
<name>A0A6H5IMN3_9HYME</name>
<dbReference type="OrthoDB" id="8193998at2759"/>
<accession>A0A6H5IMN3</accession>
<organism evidence="3 4">
    <name type="scientific">Trichogramma brassicae</name>
    <dbReference type="NCBI Taxonomy" id="86971"/>
    <lineage>
        <taxon>Eukaryota</taxon>
        <taxon>Metazoa</taxon>
        <taxon>Ecdysozoa</taxon>
        <taxon>Arthropoda</taxon>
        <taxon>Hexapoda</taxon>
        <taxon>Insecta</taxon>
        <taxon>Pterygota</taxon>
        <taxon>Neoptera</taxon>
        <taxon>Endopterygota</taxon>
        <taxon>Hymenoptera</taxon>
        <taxon>Apocrita</taxon>
        <taxon>Proctotrupomorpha</taxon>
        <taxon>Chalcidoidea</taxon>
        <taxon>Trichogrammatidae</taxon>
        <taxon>Trichogramma</taxon>
    </lineage>
</organism>
<feature type="compositionally biased region" description="Low complexity" evidence="1">
    <location>
        <begin position="264"/>
        <end position="277"/>
    </location>
</feature>
<evidence type="ECO:0000313" key="3">
    <source>
        <dbReference type="EMBL" id="CAB0035826.1"/>
    </source>
</evidence>
<reference evidence="3 4" key="1">
    <citation type="submission" date="2020-02" db="EMBL/GenBank/DDBJ databases">
        <authorList>
            <person name="Ferguson B K."/>
        </authorList>
    </citation>
    <scope>NUCLEOTIDE SEQUENCE [LARGE SCALE GENOMIC DNA]</scope>
</reference>
<dbReference type="InterPro" id="IPR001878">
    <property type="entry name" value="Znf_CCHC"/>
</dbReference>
<protein>
    <recommendedName>
        <fullName evidence="2">CCHC-type domain-containing protein</fullName>
    </recommendedName>
</protein>
<feature type="compositionally biased region" description="Basic and acidic residues" evidence="1">
    <location>
        <begin position="372"/>
        <end position="383"/>
    </location>
</feature>
<feature type="region of interest" description="Disordered" evidence="1">
    <location>
        <begin position="195"/>
        <end position="284"/>
    </location>
</feature>
<sequence length="733" mass="82617">MAGRLASYRRASELLRDLRDKFVNKQVADKLALDLDNVAQPVDVDARQFGSDVRSLYEDAIAAYSQAPDINAIEREAAIYSLQNSVTDCFLLGLREPLQLQVRLKNPQCLADAIDIAGDIENKLRYRAVVGSNVTSVGLIGVRTHLGTTKDSESERATDDKKIKCQLCKRMGHEAADCFKYKRATLKCSHCGLKGHEASTCRRPSTNDRDSRRDSRDDRDGRDSRRDNRDSRRDDRDSRRDSRDSRGDSRSPRRSERDSRDTSVDSNSWRNYYNRNNNTRRDDDRDRYAQLRGYDFDIVYRRGLVNANADALSRNPVVTSTKNPADMSKQQLFELADMQEKENNELPAEIDHPPGRIWRVRTKRYKKSAASNEEKQDDKERFNNESLSDSDDSLMPAAKIEAAEESSHNSSDDGDVDGDVSMLSPLERKAKTKAREKITKIVNAGKRPRKQKPVDQTRASVIRAASVDSQQKESQSVREEPKASDSDVSLEEYTLHPVAQKSDIATSSALYSRSQESQGVLQTASANMQALHDDYDSSQNKVIHEETVETKTQEHARRSFPEFAREMSAKLRVDLRENVAASKRGLRIDVWEVDSDEEQSQNKKGPVRDAQISDIKIANDNVQSNNDNDAVASNEIFEALQSQTWADYDLDNAQISSDARQLRGYSEQQECADTSATLIRSDDIPSKPPAALQGMGTSPCYLSTVTYESTKLTSLETVRCSRFLQGGHREDAQ</sequence>
<dbReference type="SMART" id="SM00343">
    <property type="entry name" value="ZnF_C2HC"/>
    <property type="match status" value="2"/>
</dbReference>
<evidence type="ECO:0000313" key="4">
    <source>
        <dbReference type="Proteomes" id="UP000479190"/>
    </source>
</evidence>
<dbReference type="Proteomes" id="UP000479190">
    <property type="component" value="Unassembled WGS sequence"/>
</dbReference>